<evidence type="ECO:0000256" key="6">
    <source>
        <dbReference type="ARBA" id="ARBA00023136"/>
    </source>
</evidence>
<keyword evidence="4 7" id="KW-0812">Transmembrane</keyword>
<evidence type="ECO:0000256" key="3">
    <source>
        <dbReference type="ARBA" id="ARBA00022475"/>
    </source>
</evidence>
<reference evidence="8 9" key="1">
    <citation type="journal article" date="2019" name="Nat. Microbiol.">
        <title>Mediterranean grassland soil C-N compound turnover is dependent on rainfall and depth, and is mediated by genomically divergent microorganisms.</title>
        <authorList>
            <person name="Diamond S."/>
            <person name="Andeer P.F."/>
            <person name="Li Z."/>
            <person name="Crits-Christoph A."/>
            <person name="Burstein D."/>
            <person name="Anantharaman K."/>
            <person name="Lane K.R."/>
            <person name="Thomas B.C."/>
            <person name="Pan C."/>
            <person name="Northen T.R."/>
            <person name="Banfield J.F."/>
        </authorList>
    </citation>
    <scope>NUCLEOTIDE SEQUENCE [LARGE SCALE GENOMIC DNA]</scope>
    <source>
        <strain evidence="8">WS_10</strain>
    </source>
</reference>
<accession>A0A538UAJ2</accession>
<evidence type="ECO:0000313" key="8">
    <source>
        <dbReference type="EMBL" id="TMQ72867.1"/>
    </source>
</evidence>
<evidence type="ECO:0000256" key="2">
    <source>
        <dbReference type="ARBA" id="ARBA00006679"/>
    </source>
</evidence>
<dbReference type="EMBL" id="VBPA01000034">
    <property type="protein sequence ID" value="TMQ72867.1"/>
    <property type="molecule type" value="Genomic_DNA"/>
</dbReference>
<evidence type="ECO:0000256" key="4">
    <source>
        <dbReference type="ARBA" id="ARBA00022692"/>
    </source>
</evidence>
<feature type="transmembrane region" description="Helical" evidence="7">
    <location>
        <begin position="73"/>
        <end position="97"/>
    </location>
</feature>
<feature type="transmembrane region" description="Helical" evidence="7">
    <location>
        <begin position="49"/>
        <end position="66"/>
    </location>
</feature>
<keyword evidence="3" id="KW-1003">Cell membrane</keyword>
<dbReference type="InterPro" id="IPR051907">
    <property type="entry name" value="DoxX-like_oxidoreductase"/>
</dbReference>
<sequence>MANVGQDLGKLLLRLMIGGLLLFHGLFKLTHGIDGITSMLQEAHLPPALAYGVYVGEVVAPILLLLGQWARAAGLLVACDMVMAIALTKSGQVFAIAERGGGLVIELESLYLLGGVVIALIGAGSWSVSRGRGLWN</sequence>
<proteinExistence type="inferred from homology"/>
<keyword evidence="6 7" id="KW-0472">Membrane</keyword>
<gene>
    <name evidence="8" type="ORF">E6K80_01510</name>
</gene>
<dbReference type="InterPro" id="IPR032808">
    <property type="entry name" value="DoxX"/>
</dbReference>
<evidence type="ECO:0000256" key="7">
    <source>
        <dbReference type="SAM" id="Phobius"/>
    </source>
</evidence>
<evidence type="ECO:0000313" key="9">
    <source>
        <dbReference type="Proteomes" id="UP000319836"/>
    </source>
</evidence>
<dbReference type="Proteomes" id="UP000319836">
    <property type="component" value="Unassembled WGS sequence"/>
</dbReference>
<name>A0A538UAJ2_UNCEI</name>
<dbReference type="PANTHER" id="PTHR33452">
    <property type="entry name" value="OXIDOREDUCTASE CATD-RELATED"/>
    <property type="match status" value="1"/>
</dbReference>
<comment type="similarity">
    <text evidence="2">Belongs to the DoxX family.</text>
</comment>
<comment type="caution">
    <text evidence="8">The sequence shown here is derived from an EMBL/GenBank/DDBJ whole genome shotgun (WGS) entry which is preliminary data.</text>
</comment>
<organism evidence="8 9">
    <name type="scientific">Eiseniibacteriota bacterium</name>
    <dbReference type="NCBI Taxonomy" id="2212470"/>
    <lineage>
        <taxon>Bacteria</taxon>
        <taxon>Candidatus Eiseniibacteriota</taxon>
    </lineage>
</organism>
<dbReference type="PANTHER" id="PTHR33452:SF1">
    <property type="entry name" value="INNER MEMBRANE PROTEIN YPHA-RELATED"/>
    <property type="match status" value="1"/>
</dbReference>
<evidence type="ECO:0000256" key="1">
    <source>
        <dbReference type="ARBA" id="ARBA00004651"/>
    </source>
</evidence>
<feature type="transmembrane region" description="Helical" evidence="7">
    <location>
        <begin position="109"/>
        <end position="128"/>
    </location>
</feature>
<dbReference type="GO" id="GO:0005886">
    <property type="term" value="C:plasma membrane"/>
    <property type="evidence" value="ECO:0007669"/>
    <property type="project" value="UniProtKB-SubCell"/>
</dbReference>
<dbReference type="AlphaFoldDB" id="A0A538UAJ2"/>
<dbReference type="Pfam" id="PF07681">
    <property type="entry name" value="DoxX"/>
    <property type="match status" value="1"/>
</dbReference>
<feature type="transmembrane region" description="Helical" evidence="7">
    <location>
        <begin position="12"/>
        <end position="29"/>
    </location>
</feature>
<evidence type="ECO:0000256" key="5">
    <source>
        <dbReference type="ARBA" id="ARBA00022989"/>
    </source>
</evidence>
<protein>
    <submittedName>
        <fullName evidence="8">DoxX family protein</fullName>
    </submittedName>
</protein>
<comment type="subcellular location">
    <subcellularLocation>
        <location evidence="1">Cell membrane</location>
        <topology evidence="1">Multi-pass membrane protein</topology>
    </subcellularLocation>
</comment>
<keyword evidence="5 7" id="KW-1133">Transmembrane helix</keyword>